<dbReference type="AlphaFoldDB" id="A0AAQ3KEV6"/>
<sequence>MWPPIDADVSPTSAPSNAALPLSALAMADDISSASPAPKDDYDVRDKEEEEPSFSPRGGGDPVGLDQPRRTRRRKAPPPATYRGSRNKLFDIIQHVQYANRAGTADGNSSTGTRWNSLKDRFRGAGAAWSTVTSGQPYPVFDPELLARRPNNALARTISHTTSVRNPYSISDPELILNRPSPVRPRSISILISVRNSEPLAPQSLASVAEPEEQPAHGGGGGRYEEFSFGQKSFPGAGGGDYSPQAEEQQESTEPTMSLMALLEQDM</sequence>
<keyword evidence="3" id="KW-1185">Reference proteome</keyword>
<evidence type="ECO:0000256" key="1">
    <source>
        <dbReference type="SAM" id="MobiDB-lite"/>
    </source>
</evidence>
<feature type="region of interest" description="Disordered" evidence="1">
    <location>
        <begin position="30"/>
        <end position="87"/>
    </location>
</feature>
<proteinExistence type="predicted"/>
<evidence type="ECO:0000313" key="3">
    <source>
        <dbReference type="Proteomes" id="UP001327560"/>
    </source>
</evidence>
<protein>
    <submittedName>
        <fullName evidence="2">Uncharacterized protein</fullName>
    </submittedName>
</protein>
<dbReference type="EMBL" id="CP136893">
    <property type="protein sequence ID" value="WOL05678.1"/>
    <property type="molecule type" value="Genomic_DNA"/>
</dbReference>
<dbReference type="Proteomes" id="UP001327560">
    <property type="component" value="Chromosome 4"/>
</dbReference>
<evidence type="ECO:0000313" key="2">
    <source>
        <dbReference type="EMBL" id="WOL05678.1"/>
    </source>
</evidence>
<accession>A0AAQ3KEV6</accession>
<reference evidence="2 3" key="1">
    <citation type="submission" date="2023-10" db="EMBL/GenBank/DDBJ databases">
        <title>Chromosome-scale genome assembly provides insights into flower coloration mechanisms of Canna indica.</title>
        <authorList>
            <person name="Li C."/>
        </authorList>
    </citation>
    <scope>NUCLEOTIDE SEQUENCE [LARGE SCALE GENOMIC DNA]</scope>
    <source>
        <tissue evidence="2">Flower</tissue>
    </source>
</reference>
<feature type="region of interest" description="Disordered" evidence="1">
    <location>
        <begin position="204"/>
        <end position="267"/>
    </location>
</feature>
<feature type="compositionally biased region" description="Basic and acidic residues" evidence="1">
    <location>
        <begin position="38"/>
        <end position="47"/>
    </location>
</feature>
<name>A0AAQ3KEV6_9LILI</name>
<gene>
    <name evidence="2" type="ORF">Cni_G14407</name>
</gene>
<organism evidence="2 3">
    <name type="scientific">Canna indica</name>
    <name type="common">Indian-shot</name>
    <dbReference type="NCBI Taxonomy" id="4628"/>
    <lineage>
        <taxon>Eukaryota</taxon>
        <taxon>Viridiplantae</taxon>
        <taxon>Streptophyta</taxon>
        <taxon>Embryophyta</taxon>
        <taxon>Tracheophyta</taxon>
        <taxon>Spermatophyta</taxon>
        <taxon>Magnoliopsida</taxon>
        <taxon>Liliopsida</taxon>
        <taxon>Zingiberales</taxon>
        <taxon>Cannaceae</taxon>
        <taxon>Canna</taxon>
    </lineage>
</organism>